<dbReference type="InterPro" id="IPR006076">
    <property type="entry name" value="FAD-dep_OxRdtase"/>
</dbReference>
<dbReference type="GO" id="GO:0005829">
    <property type="term" value="C:cytosol"/>
    <property type="evidence" value="ECO:0007669"/>
    <property type="project" value="GOC"/>
</dbReference>
<feature type="domain" description="FAD dependent oxidoreductase" evidence="1">
    <location>
        <begin position="7"/>
        <end position="342"/>
    </location>
</feature>
<dbReference type="GO" id="GO:0005770">
    <property type="term" value="C:late endosome"/>
    <property type="evidence" value="ECO:0007669"/>
    <property type="project" value="TreeGrafter"/>
</dbReference>
<dbReference type="Proteomes" id="UP000184255">
    <property type="component" value="Unassembled WGS sequence"/>
</dbReference>
<comment type="caution">
    <text evidence="2">The sequence shown here is derived from an EMBL/GenBank/DDBJ whole genome shotgun (WGS) entry which is preliminary data.</text>
</comment>
<reference evidence="3" key="1">
    <citation type="journal article" date="2016" name="Genome Biol. Evol.">
        <title>Comparative 'omics' of the Fusarium fujikuroi species complex highlights differences in genetic potential and metabolite synthesis.</title>
        <authorList>
            <person name="Niehaus E.-M."/>
            <person name="Muensterkoetter M."/>
            <person name="Proctor R.H."/>
            <person name="Brown D.W."/>
            <person name="Sharon A."/>
            <person name="Idan Y."/>
            <person name="Oren-Young L."/>
            <person name="Sieber C.M."/>
            <person name="Novak O."/>
            <person name="Pencik A."/>
            <person name="Tarkowska D."/>
            <person name="Hromadova K."/>
            <person name="Freeman S."/>
            <person name="Maymon M."/>
            <person name="Elazar M."/>
            <person name="Youssef S.A."/>
            <person name="El-Shabrawy E.S.M."/>
            <person name="Shalaby A.B.A."/>
            <person name="Houterman P."/>
            <person name="Brock N.L."/>
            <person name="Burkhardt I."/>
            <person name="Tsavkelova E.A."/>
            <person name="Dickschat J.S."/>
            <person name="Galuszka P."/>
            <person name="Gueldener U."/>
            <person name="Tudzynski B."/>
        </authorList>
    </citation>
    <scope>NUCLEOTIDE SEQUENCE [LARGE SCALE GENOMIC DNA]</scope>
    <source>
        <strain evidence="3">MRC7560</strain>
    </source>
</reference>
<sequence>MEDNNAIIIVGAGCIGLCTAYELSKSFDDQERMPRIIVAEACDRPFAAASSACTGCFHYHFPGPLSKALTPLGKYSFDLWAQEAQNADFRLATGYLENSSYSILQGDGKGLDRLPDWIKTEAFWDVDNHVLGNKTATVNPLGVGKWLTQQCLARGVKIVLNTEILAVELSTLNELRAVNLRNGHQKTNIACKQMLLACGPWTPTSTAFVSFESYIGEKFEFAGRNDGSIWVCGRRNFNAKLPSPGQSDEPDNALIEEMSRLARKWLNRDCSHHEEHCDDVQIVKKGRAFRPATKSELPVMSKVKPSDITPNYTSHSTGIFVCCGHGSWGLTLGMGSGRVMSQTIRGEQSDIDLSPFSLALNTTSCA</sequence>
<dbReference type="VEuPathDB" id="FungiDB:FMAN_11881"/>
<dbReference type="PANTHER" id="PTHR13847">
    <property type="entry name" value="SARCOSINE DEHYDROGENASE-RELATED"/>
    <property type="match status" value="1"/>
</dbReference>
<dbReference type="Pfam" id="PF01266">
    <property type="entry name" value="DAO"/>
    <property type="match status" value="1"/>
</dbReference>
<dbReference type="EMBL" id="FCQH01000018">
    <property type="protein sequence ID" value="CVL06785.1"/>
    <property type="molecule type" value="Genomic_DNA"/>
</dbReference>
<evidence type="ECO:0000313" key="3">
    <source>
        <dbReference type="Proteomes" id="UP000184255"/>
    </source>
</evidence>
<dbReference type="RefSeq" id="XP_041690066.1">
    <property type="nucleotide sequence ID" value="XM_041824603.1"/>
</dbReference>
<dbReference type="GO" id="GO:0042147">
    <property type="term" value="P:retrograde transport, endosome to Golgi"/>
    <property type="evidence" value="ECO:0007669"/>
    <property type="project" value="TreeGrafter"/>
</dbReference>
<proteinExistence type="predicted"/>
<name>A0A1L7UFJ0_FUSMA</name>
<accession>A0A1L7UFJ0</accession>
<dbReference type="Gene3D" id="3.50.50.60">
    <property type="entry name" value="FAD/NAD(P)-binding domain"/>
    <property type="match status" value="3"/>
</dbReference>
<dbReference type="PANTHER" id="PTHR13847:SF185">
    <property type="entry name" value="FAD DEPENDENT OXIDOREDUCTASE SUPERFAMILY (AFU_ORTHOLOGUE AFUA_3G02360)"/>
    <property type="match status" value="1"/>
</dbReference>
<protein>
    <recommendedName>
        <fullName evidence="1">FAD dependent oxidoreductase domain-containing protein</fullName>
    </recommendedName>
</protein>
<keyword evidence="3" id="KW-1185">Reference proteome</keyword>
<dbReference type="SUPFAM" id="SSF51905">
    <property type="entry name" value="FAD/NAD(P)-binding domain"/>
    <property type="match status" value="1"/>
</dbReference>
<evidence type="ECO:0000313" key="2">
    <source>
        <dbReference type="EMBL" id="CVL06785.1"/>
    </source>
</evidence>
<gene>
    <name evidence="2" type="ORF">FMAN_11881</name>
</gene>
<evidence type="ECO:0000259" key="1">
    <source>
        <dbReference type="Pfam" id="PF01266"/>
    </source>
</evidence>
<dbReference type="AlphaFoldDB" id="A0A1L7UFJ0"/>
<dbReference type="GeneID" id="65091131"/>
<organism evidence="2 3">
    <name type="scientific">Fusarium mangiferae</name>
    <name type="common">Mango malformation disease fungus</name>
    <dbReference type="NCBI Taxonomy" id="192010"/>
    <lineage>
        <taxon>Eukaryota</taxon>
        <taxon>Fungi</taxon>
        <taxon>Dikarya</taxon>
        <taxon>Ascomycota</taxon>
        <taxon>Pezizomycotina</taxon>
        <taxon>Sordariomycetes</taxon>
        <taxon>Hypocreomycetidae</taxon>
        <taxon>Hypocreales</taxon>
        <taxon>Nectriaceae</taxon>
        <taxon>Fusarium</taxon>
        <taxon>Fusarium fujikuroi species complex</taxon>
    </lineage>
</organism>
<dbReference type="InterPro" id="IPR036188">
    <property type="entry name" value="FAD/NAD-bd_sf"/>
</dbReference>